<keyword evidence="6" id="KW-0687">Ribonucleoprotein</keyword>
<dbReference type="GO" id="GO:0015934">
    <property type="term" value="C:large ribosomal subunit"/>
    <property type="evidence" value="ECO:0007669"/>
    <property type="project" value="InterPro"/>
</dbReference>
<evidence type="ECO:0000256" key="7">
    <source>
        <dbReference type="ARBA" id="ARBA00035281"/>
    </source>
</evidence>
<dbReference type="Proteomes" id="UP000183832">
    <property type="component" value="Unassembled WGS sequence"/>
</dbReference>
<keyword evidence="5" id="KW-0496">Mitochondrion</keyword>
<name>A0A1J1HZ82_9DIPT</name>
<evidence type="ECO:0000256" key="5">
    <source>
        <dbReference type="ARBA" id="ARBA00023128"/>
    </source>
</evidence>
<feature type="domain" description="Large ribosomal subunit protein uL30-like ferredoxin-like fold" evidence="9">
    <location>
        <begin position="71"/>
        <end position="121"/>
    </location>
</feature>
<protein>
    <recommendedName>
        <fullName evidence="7">Large ribosomal subunit protein uL30m</fullName>
    </recommendedName>
    <alternativeName>
        <fullName evidence="8">39S ribosomal protein L30, mitochondrial</fullName>
    </alternativeName>
</protein>
<accession>A0A1J1HZ82</accession>
<evidence type="ECO:0000256" key="1">
    <source>
        <dbReference type="ARBA" id="ARBA00004173"/>
    </source>
</evidence>
<dbReference type="PANTHER" id="PTHR15892">
    <property type="entry name" value="MITOCHONDRIAL RIBOSOMAL PROTEIN L30"/>
    <property type="match status" value="1"/>
</dbReference>
<dbReference type="PANTHER" id="PTHR15892:SF2">
    <property type="entry name" value="LARGE RIBOSOMAL SUBUNIT PROTEIN UL30M"/>
    <property type="match status" value="1"/>
</dbReference>
<dbReference type="STRING" id="568069.A0A1J1HZ82"/>
<dbReference type="FunFam" id="3.30.1390.20:FF:000005">
    <property type="entry name" value="39S ribosomal protein L30, mitochondrial"/>
    <property type="match status" value="1"/>
</dbReference>
<keyword evidence="11" id="KW-1185">Reference proteome</keyword>
<dbReference type="Pfam" id="PF00327">
    <property type="entry name" value="Ribosomal_L30"/>
    <property type="match status" value="1"/>
</dbReference>
<evidence type="ECO:0000313" key="11">
    <source>
        <dbReference type="Proteomes" id="UP000183832"/>
    </source>
</evidence>
<evidence type="ECO:0000256" key="8">
    <source>
        <dbReference type="ARBA" id="ARBA00035356"/>
    </source>
</evidence>
<evidence type="ECO:0000259" key="9">
    <source>
        <dbReference type="Pfam" id="PF00327"/>
    </source>
</evidence>
<dbReference type="InterPro" id="IPR036919">
    <property type="entry name" value="Ribo_uL30_ferredoxin-like_sf"/>
</dbReference>
<reference evidence="10 11" key="1">
    <citation type="submission" date="2015-04" db="EMBL/GenBank/DDBJ databases">
        <authorList>
            <person name="Syromyatnikov M.Y."/>
            <person name="Popov V.N."/>
        </authorList>
    </citation>
    <scope>NUCLEOTIDE SEQUENCE [LARGE SCALE GENOMIC DNA]</scope>
</reference>
<dbReference type="SUPFAM" id="SSF55129">
    <property type="entry name" value="Ribosomal protein L30p/L7e"/>
    <property type="match status" value="1"/>
</dbReference>
<dbReference type="GO" id="GO:0003735">
    <property type="term" value="F:structural constituent of ribosome"/>
    <property type="evidence" value="ECO:0007669"/>
    <property type="project" value="InterPro"/>
</dbReference>
<dbReference type="EMBL" id="CVRI01000021">
    <property type="protein sequence ID" value="CRK91433.1"/>
    <property type="molecule type" value="Genomic_DNA"/>
</dbReference>
<dbReference type="GO" id="GO:0005743">
    <property type="term" value="C:mitochondrial inner membrane"/>
    <property type="evidence" value="ECO:0007669"/>
    <property type="project" value="UniProtKB-ARBA"/>
</dbReference>
<dbReference type="InterPro" id="IPR016082">
    <property type="entry name" value="Ribosomal_uL30_ferredoxin-like"/>
</dbReference>
<dbReference type="InterPro" id="IPR005996">
    <property type="entry name" value="Ribosomal_uL30_bac-type"/>
</dbReference>
<comment type="similarity">
    <text evidence="2">Belongs to the universal ribosomal protein uL30 family.</text>
</comment>
<proteinExistence type="inferred from homology"/>
<comment type="subcellular location">
    <subcellularLocation>
        <location evidence="1">Mitochondrion</location>
    </subcellularLocation>
</comment>
<evidence type="ECO:0000256" key="6">
    <source>
        <dbReference type="ARBA" id="ARBA00023274"/>
    </source>
</evidence>
<sequence>MNNICNFLKIKTPFNTLCRSFYYKNKINKKYLYKDGKNITGTINYYPKNDNDPILQSLEESGPEEPPPKMFRVTRIKRIQGNPFWERRILRELGLFERPNVAVIKNIPENNARMWKVKHLIKITPIRFPYGEPTEEDLKYTQIKENGDCIVIKNIDTLNKRVEATEKFKKDVKRLDDTTLKKDSRMKWLNPW</sequence>
<evidence type="ECO:0000256" key="2">
    <source>
        <dbReference type="ARBA" id="ARBA00007594"/>
    </source>
</evidence>
<dbReference type="GO" id="GO:0006412">
    <property type="term" value="P:translation"/>
    <property type="evidence" value="ECO:0007669"/>
    <property type="project" value="InterPro"/>
</dbReference>
<dbReference type="AlphaFoldDB" id="A0A1J1HZ82"/>
<gene>
    <name evidence="10" type="ORF">CLUMA_CG005105</name>
</gene>
<dbReference type="OrthoDB" id="9973389at2759"/>
<keyword evidence="4" id="KW-0689">Ribosomal protein</keyword>
<organism evidence="10 11">
    <name type="scientific">Clunio marinus</name>
    <dbReference type="NCBI Taxonomy" id="568069"/>
    <lineage>
        <taxon>Eukaryota</taxon>
        <taxon>Metazoa</taxon>
        <taxon>Ecdysozoa</taxon>
        <taxon>Arthropoda</taxon>
        <taxon>Hexapoda</taxon>
        <taxon>Insecta</taxon>
        <taxon>Pterygota</taxon>
        <taxon>Neoptera</taxon>
        <taxon>Endopterygota</taxon>
        <taxon>Diptera</taxon>
        <taxon>Nematocera</taxon>
        <taxon>Chironomoidea</taxon>
        <taxon>Chironomidae</taxon>
        <taxon>Clunio</taxon>
    </lineage>
</organism>
<evidence type="ECO:0000256" key="4">
    <source>
        <dbReference type="ARBA" id="ARBA00022980"/>
    </source>
</evidence>
<evidence type="ECO:0000256" key="3">
    <source>
        <dbReference type="ARBA" id="ARBA00022946"/>
    </source>
</evidence>
<keyword evidence="3" id="KW-0809">Transit peptide</keyword>
<dbReference type="Gene3D" id="3.30.1390.20">
    <property type="entry name" value="Ribosomal protein L30, ferredoxin-like fold domain"/>
    <property type="match status" value="1"/>
</dbReference>
<evidence type="ECO:0000313" key="10">
    <source>
        <dbReference type="EMBL" id="CRK91433.1"/>
    </source>
</evidence>